<reference evidence="2" key="1">
    <citation type="journal article" date="2019" name="Int. J. Syst. Evol. Microbiol.">
        <title>The Global Catalogue of Microorganisms (GCM) 10K type strain sequencing project: providing services to taxonomists for standard genome sequencing and annotation.</title>
        <authorList>
            <consortium name="The Broad Institute Genomics Platform"/>
            <consortium name="The Broad Institute Genome Sequencing Center for Infectious Disease"/>
            <person name="Wu L."/>
            <person name="Ma J."/>
        </authorList>
    </citation>
    <scope>NUCLEOTIDE SEQUENCE [LARGE SCALE GENOMIC DNA]</scope>
    <source>
        <strain evidence="2">CCUG 39402</strain>
    </source>
</reference>
<dbReference type="Proteomes" id="UP001596270">
    <property type="component" value="Unassembled WGS sequence"/>
</dbReference>
<keyword evidence="2" id="KW-1185">Reference proteome</keyword>
<proteinExistence type="predicted"/>
<evidence type="ECO:0000313" key="1">
    <source>
        <dbReference type="EMBL" id="MFC6284158.1"/>
    </source>
</evidence>
<accession>A0ABW1U4M9</accession>
<sequence>MMKLPAGMITISGQISQLLNTLTVTGVVSAAAGRAADRKTMAKKNSKACLRVMAVGMDSV</sequence>
<protein>
    <submittedName>
        <fullName evidence="1">Uncharacterized protein</fullName>
    </submittedName>
</protein>
<dbReference type="RefSeq" id="WP_371439916.1">
    <property type="nucleotide sequence ID" value="NZ_JBHSRS010000084.1"/>
</dbReference>
<dbReference type="EMBL" id="JBHSRS010000084">
    <property type="protein sequence ID" value="MFC6284158.1"/>
    <property type="molecule type" value="Genomic_DNA"/>
</dbReference>
<name>A0ABW1U4M9_9BURK</name>
<gene>
    <name evidence="1" type="ORF">ACFQND_23270</name>
</gene>
<comment type="caution">
    <text evidence="1">The sequence shown here is derived from an EMBL/GenBank/DDBJ whole genome shotgun (WGS) entry which is preliminary data.</text>
</comment>
<evidence type="ECO:0000313" key="2">
    <source>
        <dbReference type="Proteomes" id="UP001596270"/>
    </source>
</evidence>
<organism evidence="1 2">
    <name type="scientific">Polaromonas aquatica</name>
    <dbReference type="NCBI Taxonomy" id="332657"/>
    <lineage>
        <taxon>Bacteria</taxon>
        <taxon>Pseudomonadati</taxon>
        <taxon>Pseudomonadota</taxon>
        <taxon>Betaproteobacteria</taxon>
        <taxon>Burkholderiales</taxon>
        <taxon>Comamonadaceae</taxon>
        <taxon>Polaromonas</taxon>
    </lineage>
</organism>